<dbReference type="GO" id="GO:0030170">
    <property type="term" value="F:pyridoxal phosphate binding"/>
    <property type="evidence" value="ECO:0007669"/>
    <property type="project" value="UniProtKB-UniRule"/>
</dbReference>
<keyword evidence="4 5" id="KW-0413">Isomerase</keyword>
<dbReference type="STRING" id="39029.BSR42_00060"/>
<evidence type="ECO:0000256" key="2">
    <source>
        <dbReference type="ARBA" id="ARBA00001933"/>
    </source>
</evidence>
<dbReference type="Pfam" id="PF00842">
    <property type="entry name" value="Ala_racemase_C"/>
    <property type="match status" value="1"/>
</dbReference>
<dbReference type="GO" id="GO:0005829">
    <property type="term" value="C:cytosol"/>
    <property type="evidence" value="ECO:0007669"/>
    <property type="project" value="TreeGrafter"/>
</dbReference>
<organism evidence="9 10">
    <name type="scientific">Megasphaera cerevisiae DSM 20462</name>
    <dbReference type="NCBI Taxonomy" id="1122219"/>
    <lineage>
        <taxon>Bacteria</taxon>
        <taxon>Bacillati</taxon>
        <taxon>Bacillota</taxon>
        <taxon>Negativicutes</taxon>
        <taxon>Veillonellales</taxon>
        <taxon>Veillonellaceae</taxon>
        <taxon>Megasphaera</taxon>
    </lineage>
</organism>
<comment type="function">
    <text evidence="5">Catalyzes the interconversion of L-alanine and D-alanine. May also act on other amino acids.</text>
</comment>
<dbReference type="FunCoup" id="A0A0J6WTY3">
    <property type="interactions" value="247"/>
</dbReference>
<dbReference type="InterPro" id="IPR011079">
    <property type="entry name" value="Ala_racemase_C"/>
</dbReference>
<proteinExistence type="inferred from homology"/>
<gene>
    <name evidence="9" type="ORF">AB840_12545</name>
</gene>
<dbReference type="PANTHER" id="PTHR30511:SF0">
    <property type="entry name" value="ALANINE RACEMASE, CATABOLIC-RELATED"/>
    <property type="match status" value="1"/>
</dbReference>
<name>A0A0J6WTY3_9FIRM</name>
<dbReference type="InParanoid" id="A0A0J6WTY3"/>
<evidence type="ECO:0000256" key="1">
    <source>
        <dbReference type="ARBA" id="ARBA00000316"/>
    </source>
</evidence>
<comment type="similarity">
    <text evidence="5">Belongs to the alanine racemase family.</text>
</comment>
<evidence type="ECO:0000259" key="8">
    <source>
        <dbReference type="SMART" id="SM01005"/>
    </source>
</evidence>
<dbReference type="InterPro" id="IPR000821">
    <property type="entry name" value="Ala_racemase"/>
</dbReference>
<feature type="domain" description="Alanine racemase C-terminal" evidence="8">
    <location>
        <begin position="257"/>
        <end position="385"/>
    </location>
</feature>
<reference evidence="9 10" key="1">
    <citation type="submission" date="2015-06" db="EMBL/GenBank/DDBJ databases">
        <title>Draft genome sequence of beer spoilage bacterium Megasphaera cerevisiae type strain 20462.</title>
        <authorList>
            <person name="Kutumbaka K."/>
            <person name="Pasmowitz J."/>
            <person name="Mategko J."/>
            <person name="Reyes D."/>
            <person name="Friedrich A."/>
            <person name="Han S."/>
            <person name="Martens-Habbena W."/>
            <person name="Neal-McKinney J."/>
            <person name="Janagama H.K."/>
            <person name="Nadala C."/>
            <person name="Samadpour M."/>
        </authorList>
    </citation>
    <scope>NUCLEOTIDE SEQUENCE [LARGE SCALE GENOMIC DNA]</scope>
    <source>
        <strain evidence="9 10">DSM 20462</strain>
    </source>
</reference>
<dbReference type="NCBIfam" id="TIGR00492">
    <property type="entry name" value="alr"/>
    <property type="match status" value="1"/>
</dbReference>
<dbReference type="FunFam" id="3.20.20.10:FF:000002">
    <property type="entry name" value="Alanine racemase"/>
    <property type="match status" value="1"/>
</dbReference>
<dbReference type="Gene3D" id="2.40.37.10">
    <property type="entry name" value="Lyase, Ornithine Decarboxylase, Chain A, domain 1"/>
    <property type="match status" value="1"/>
</dbReference>
<dbReference type="PANTHER" id="PTHR30511">
    <property type="entry name" value="ALANINE RACEMASE"/>
    <property type="match status" value="1"/>
</dbReference>
<dbReference type="Pfam" id="PF01168">
    <property type="entry name" value="Ala_racemase_N"/>
    <property type="match status" value="1"/>
</dbReference>
<comment type="caution">
    <text evidence="9">The sequence shown here is derived from an EMBL/GenBank/DDBJ whole genome shotgun (WGS) entry which is preliminary data.</text>
</comment>
<feature type="binding site" evidence="5 7">
    <location>
        <position position="326"/>
    </location>
    <ligand>
        <name>substrate</name>
    </ligand>
</feature>
<accession>A0A0J6WTY3</accession>
<dbReference type="UniPathway" id="UPA00042">
    <property type="reaction ID" value="UER00497"/>
</dbReference>
<dbReference type="PROSITE" id="PS00395">
    <property type="entry name" value="ALANINE_RACEMASE"/>
    <property type="match status" value="1"/>
</dbReference>
<comment type="pathway">
    <text evidence="5">Amino-acid biosynthesis; D-alanine biosynthesis; D-alanine from L-alanine: step 1/1.</text>
</comment>
<evidence type="ECO:0000256" key="5">
    <source>
        <dbReference type="HAMAP-Rule" id="MF_01201"/>
    </source>
</evidence>
<evidence type="ECO:0000256" key="3">
    <source>
        <dbReference type="ARBA" id="ARBA00022898"/>
    </source>
</evidence>
<dbReference type="SUPFAM" id="SSF51419">
    <property type="entry name" value="PLP-binding barrel"/>
    <property type="match status" value="1"/>
</dbReference>
<feature type="active site" description="Proton acceptor; specific for D-alanine" evidence="5">
    <location>
        <position position="46"/>
    </location>
</feature>
<dbReference type="GO" id="GO:0030632">
    <property type="term" value="P:D-alanine biosynthetic process"/>
    <property type="evidence" value="ECO:0007669"/>
    <property type="project" value="UniProtKB-UniRule"/>
</dbReference>
<dbReference type="EMBL" id="LEKT01000053">
    <property type="protein sequence ID" value="KMO85628.1"/>
    <property type="molecule type" value="Genomic_DNA"/>
</dbReference>
<sequence>MDVYQITENFKRRPVWAQIDLDAAASNMQNIRKMVGPDKDITAVVKANAYGHGSVELAKIFLQNGADRLAVACLDEAVELRCAGITARTIILGHTDGRRAEELITYGIDAAVFRYEDAKMFSDEAVRRHRMVCLHVAADTGMGRIGYQPCEESIEEIKRIAELPHVVIEGLFTHFAVSDMADAESVAFTKKQFDVFSWFYRRLHEEGISIPCCHCCSSAATLEYPDFRCDMVRPGIIQYGYDPSGEISAAQCRLTPVMSLRCCVTHVKTIKKGDTISYGRHFTAEKETTIATLPIGYSDGYSRLLSNRIEVLIHGKRVRQVGNICMDQCMIDVTGVPDVKVGDEVVLFGSQGGGTIPAEELAHTVGTMVHEITCNINRRIPRVYIKNDTVVRRIEYLFDHM</sequence>
<dbReference type="EC" id="5.1.1.1" evidence="5"/>
<dbReference type="OrthoDB" id="9813814at2"/>
<evidence type="ECO:0000256" key="7">
    <source>
        <dbReference type="PIRSR" id="PIRSR600821-52"/>
    </source>
</evidence>
<feature type="binding site" evidence="5 7">
    <location>
        <position position="144"/>
    </location>
    <ligand>
        <name>substrate</name>
    </ligand>
</feature>
<feature type="modified residue" description="N6-(pyridoxal phosphate)lysine" evidence="5 6">
    <location>
        <position position="46"/>
    </location>
</feature>
<dbReference type="Gene3D" id="3.20.20.10">
    <property type="entry name" value="Alanine racemase"/>
    <property type="match status" value="1"/>
</dbReference>
<dbReference type="FunFam" id="2.40.37.10:FF:000006">
    <property type="entry name" value="Alanine racemase"/>
    <property type="match status" value="1"/>
</dbReference>
<comment type="cofactor">
    <cofactor evidence="2 5 6">
        <name>pyridoxal 5'-phosphate</name>
        <dbReference type="ChEBI" id="CHEBI:597326"/>
    </cofactor>
</comment>
<dbReference type="InterPro" id="IPR020622">
    <property type="entry name" value="Ala_racemase_pyridoxalP-BS"/>
</dbReference>
<dbReference type="CDD" id="cd00430">
    <property type="entry name" value="PLPDE_III_AR"/>
    <property type="match status" value="1"/>
</dbReference>
<dbReference type="SMART" id="SM01005">
    <property type="entry name" value="Ala_racemase_C"/>
    <property type="match status" value="1"/>
</dbReference>
<evidence type="ECO:0000256" key="6">
    <source>
        <dbReference type="PIRSR" id="PIRSR600821-50"/>
    </source>
</evidence>
<dbReference type="GO" id="GO:0009252">
    <property type="term" value="P:peptidoglycan biosynthetic process"/>
    <property type="evidence" value="ECO:0007669"/>
    <property type="project" value="TreeGrafter"/>
</dbReference>
<dbReference type="PATRIC" id="fig|1122219.3.peg.2587"/>
<dbReference type="InterPro" id="IPR009006">
    <property type="entry name" value="Ala_racemase/Decarboxylase_C"/>
</dbReference>
<feature type="active site" description="Proton acceptor; specific for L-alanine" evidence="5">
    <location>
        <position position="278"/>
    </location>
</feature>
<keyword evidence="3 5" id="KW-0663">Pyridoxal phosphate</keyword>
<dbReference type="RefSeq" id="WP_048515188.1">
    <property type="nucleotide sequence ID" value="NZ_FUXD01000038.1"/>
</dbReference>
<keyword evidence="10" id="KW-1185">Reference proteome</keyword>
<evidence type="ECO:0000313" key="10">
    <source>
        <dbReference type="Proteomes" id="UP000036503"/>
    </source>
</evidence>
<dbReference type="HAMAP" id="MF_01201">
    <property type="entry name" value="Ala_racemase"/>
    <property type="match status" value="1"/>
</dbReference>
<evidence type="ECO:0000256" key="4">
    <source>
        <dbReference type="ARBA" id="ARBA00023235"/>
    </source>
</evidence>
<dbReference type="InterPro" id="IPR001608">
    <property type="entry name" value="Ala_racemase_N"/>
</dbReference>
<dbReference type="Proteomes" id="UP000036503">
    <property type="component" value="Unassembled WGS sequence"/>
</dbReference>
<dbReference type="SUPFAM" id="SSF50621">
    <property type="entry name" value="Alanine racemase C-terminal domain-like"/>
    <property type="match status" value="1"/>
</dbReference>
<dbReference type="PRINTS" id="PR00992">
    <property type="entry name" value="ALARACEMASE"/>
</dbReference>
<evidence type="ECO:0000313" key="9">
    <source>
        <dbReference type="EMBL" id="KMO85628.1"/>
    </source>
</evidence>
<dbReference type="InterPro" id="IPR029066">
    <property type="entry name" value="PLP-binding_barrel"/>
</dbReference>
<dbReference type="GO" id="GO:0008784">
    <property type="term" value="F:alanine racemase activity"/>
    <property type="evidence" value="ECO:0007669"/>
    <property type="project" value="UniProtKB-UniRule"/>
</dbReference>
<dbReference type="AlphaFoldDB" id="A0A0J6WTY3"/>
<comment type="catalytic activity">
    <reaction evidence="1 5">
        <text>L-alanine = D-alanine</text>
        <dbReference type="Rhea" id="RHEA:20249"/>
        <dbReference type="ChEBI" id="CHEBI:57416"/>
        <dbReference type="ChEBI" id="CHEBI:57972"/>
        <dbReference type="EC" id="5.1.1.1"/>
    </reaction>
</comment>
<protein>
    <recommendedName>
        <fullName evidence="5">Alanine racemase</fullName>
        <ecNumber evidence="5">5.1.1.1</ecNumber>
    </recommendedName>
</protein>